<evidence type="ECO:0000313" key="3">
    <source>
        <dbReference type="Proteomes" id="UP000266841"/>
    </source>
</evidence>
<keyword evidence="3" id="KW-1185">Reference proteome</keyword>
<comment type="caution">
    <text evidence="2">The sequence shown here is derived from an EMBL/GenBank/DDBJ whole genome shotgun (WGS) entry which is preliminary data.</text>
</comment>
<accession>K0RA27</accession>
<evidence type="ECO:0000256" key="1">
    <source>
        <dbReference type="SAM" id="MobiDB-lite"/>
    </source>
</evidence>
<organism evidence="2 3">
    <name type="scientific">Thalassiosira oceanica</name>
    <name type="common">Marine diatom</name>
    <dbReference type="NCBI Taxonomy" id="159749"/>
    <lineage>
        <taxon>Eukaryota</taxon>
        <taxon>Sar</taxon>
        <taxon>Stramenopiles</taxon>
        <taxon>Ochrophyta</taxon>
        <taxon>Bacillariophyta</taxon>
        <taxon>Coscinodiscophyceae</taxon>
        <taxon>Thalassiosirophycidae</taxon>
        <taxon>Thalassiosirales</taxon>
        <taxon>Thalassiosiraceae</taxon>
        <taxon>Thalassiosira</taxon>
    </lineage>
</organism>
<feature type="compositionally biased region" description="Low complexity" evidence="1">
    <location>
        <begin position="96"/>
        <end position="108"/>
    </location>
</feature>
<dbReference type="EMBL" id="AGNL01043564">
    <property type="protein sequence ID" value="EJK50483.1"/>
    <property type="molecule type" value="Genomic_DNA"/>
</dbReference>
<evidence type="ECO:0000313" key="2">
    <source>
        <dbReference type="EMBL" id="EJK50483.1"/>
    </source>
</evidence>
<feature type="region of interest" description="Disordered" evidence="1">
    <location>
        <begin position="71"/>
        <end position="108"/>
    </location>
</feature>
<sequence length="108" mass="10854">AFPTPVDAGIHRLVSPGDSTAAAVADGSSGMADKTSYIADSIAVLAVTPGRAMGCGDTPECPQQRNECAGRVIDSPGWSDRPGFGQGSSQPLSWAPGPTRQRGGTPGS</sequence>
<name>K0RA27_THAOC</name>
<gene>
    <name evidence="2" type="ORF">THAOC_30519</name>
</gene>
<reference evidence="2 3" key="1">
    <citation type="journal article" date="2012" name="Genome Biol.">
        <title>Genome and low-iron response of an oceanic diatom adapted to chronic iron limitation.</title>
        <authorList>
            <person name="Lommer M."/>
            <person name="Specht M."/>
            <person name="Roy A.S."/>
            <person name="Kraemer L."/>
            <person name="Andreson R."/>
            <person name="Gutowska M.A."/>
            <person name="Wolf J."/>
            <person name="Bergner S.V."/>
            <person name="Schilhabel M.B."/>
            <person name="Klostermeier U.C."/>
            <person name="Beiko R.G."/>
            <person name="Rosenstiel P."/>
            <person name="Hippler M."/>
            <person name="Laroche J."/>
        </authorList>
    </citation>
    <scope>NUCLEOTIDE SEQUENCE [LARGE SCALE GENOMIC DNA]</scope>
    <source>
        <strain evidence="2 3">CCMP1005</strain>
    </source>
</reference>
<feature type="non-terminal residue" evidence="2">
    <location>
        <position position="1"/>
    </location>
</feature>
<proteinExistence type="predicted"/>
<dbReference type="AlphaFoldDB" id="K0RA27"/>
<protein>
    <submittedName>
        <fullName evidence="2">Uncharacterized protein</fullName>
    </submittedName>
</protein>
<dbReference type="Proteomes" id="UP000266841">
    <property type="component" value="Unassembled WGS sequence"/>
</dbReference>